<keyword evidence="2 8" id="KW-1277">Toxin-antitoxin system</keyword>
<keyword evidence="4 8" id="KW-0479">Metal-binding</keyword>
<comment type="function">
    <text evidence="8">Toxic component of a toxin-antitoxin (TA) system. An RNase.</text>
</comment>
<keyword evidence="3 8" id="KW-0540">Nuclease</keyword>
<dbReference type="PANTHER" id="PTHR33653:SF1">
    <property type="entry name" value="RIBONUCLEASE VAPC2"/>
    <property type="match status" value="1"/>
</dbReference>
<organism evidence="10 11">
    <name type="scientific">Candidatus Electronema aureum</name>
    <dbReference type="NCBI Taxonomy" id="2005002"/>
    <lineage>
        <taxon>Bacteria</taxon>
        <taxon>Pseudomonadati</taxon>
        <taxon>Thermodesulfobacteriota</taxon>
        <taxon>Desulfobulbia</taxon>
        <taxon>Desulfobulbales</taxon>
        <taxon>Desulfobulbaceae</taxon>
        <taxon>Candidatus Electronema</taxon>
    </lineage>
</organism>
<feature type="domain" description="PIN" evidence="9">
    <location>
        <begin position="3"/>
        <end position="126"/>
    </location>
</feature>
<comment type="cofactor">
    <cofactor evidence="1 8">
        <name>Mg(2+)</name>
        <dbReference type="ChEBI" id="CHEBI:18420"/>
    </cofactor>
</comment>
<dbReference type="SUPFAM" id="SSF88723">
    <property type="entry name" value="PIN domain-like"/>
    <property type="match status" value="1"/>
</dbReference>
<dbReference type="InterPro" id="IPR029060">
    <property type="entry name" value="PIN-like_dom_sf"/>
</dbReference>
<sequence length="140" mass="15655">MNYLLDTCIISELVRPVPNKAVMNWLASVPSEHLFLSALTIGEVKRGIARMPDSKKKTRLSGWFEMLLADYSDRIIPVDRAIAEAWGILQAMAEEAGQRMSVIDGYIAATASAHQMVVVTRNEDDFAPSHQVIINPWKPF</sequence>
<dbReference type="PANTHER" id="PTHR33653">
    <property type="entry name" value="RIBONUCLEASE VAPC2"/>
    <property type="match status" value="1"/>
</dbReference>
<gene>
    <name evidence="8" type="primary">vapC</name>
    <name evidence="10" type="ORF">CDV28_13816</name>
</gene>
<evidence type="ECO:0000256" key="6">
    <source>
        <dbReference type="ARBA" id="ARBA00022842"/>
    </source>
</evidence>
<dbReference type="EMBL" id="NQJD01000038">
    <property type="protein sequence ID" value="TAA74142.1"/>
    <property type="molecule type" value="Genomic_DNA"/>
</dbReference>
<dbReference type="Pfam" id="PF01850">
    <property type="entry name" value="PIN"/>
    <property type="match status" value="1"/>
</dbReference>
<dbReference type="CDD" id="cd18746">
    <property type="entry name" value="PIN_VapC4-5_FitB-like"/>
    <property type="match status" value="1"/>
</dbReference>
<evidence type="ECO:0000256" key="8">
    <source>
        <dbReference type="HAMAP-Rule" id="MF_00265"/>
    </source>
</evidence>
<dbReference type="InterPro" id="IPR050556">
    <property type="entry name" value="Type_II_TA_system_RNase"/>
</dbReference>
<evidence type="ECO:0000256" key="4">
    <source>
        <dbReference type="ARBA" id="ARBA00022723"/>
    </source>
</evidence>
<evidence type="ECO:0000256" key="7">
    <source>
        <dbReference type="ARBA" id="ARBA00038093"/>
    </source>
</evidence>
<evidence type="ECO:0000313" key="11">
    <source>
        <dbReference type="Proteomes" id="UP000316238"/>
    </source>
</evidence>
<dbReference type="GO" id="GO:0004540">
    <property type="term" value="F:RNA nuclease activity"/>
    <property type="evidence" value="ECO:0007669"/>
    <property type="project" value="InterPro"/>
</dbReference>
<evidence type="ECO:0000256" key="2">
    <source>
        <dbReference type="ARBA" id="ARBA00022649"/>
    </source>
</evidence>
<dbReference type="GO" id="GO:0090729">
    <property type="term" value="F:toxin activity"/>
    <property type="evidence" value="ECO:0007669"/>
    <property type="project" value="UniProtKB-KW"/>
</dbReference>
<feature type="binding site" evidence="8">
    <location>
        <position position="6"/>
    </location>
    <ligand>
        <name>Mg(2+)</name>
        <dbReference type="ChEBI" id="CHEBI:18420"/>
    </ligand>
</feature>
<dbReference type="GO" id="GO:0000287">
    <property type="term" value="F:magnesium ion binding"/>
    <property type="evidence" value="ECO:0007669"/>
    <property type="project" value="UniProtKB-UniRule"/>
</dbReference>
<dbReference type="AlphaFoldDB" id="A0A521FZF0"/>
<dbReference type="InterPro" id="IPR002716">
    <property type="entry name" value="PIN_dom"/>
</dbReference>
<accession>A0A521FZF0</accession>
<evidence type="ECO:0000256" key="3">
    <source>
        <dbReference type="ARBA" id="ARBA00022722"/>
    </source>
</evidence>
<dbReference type="Proteomes" id="UP000316238">
    <property type="component" value="Unassembled WGS sequence"/>
</dbReference>
<evidence type="ECO:0000256" key="5">
    <source>
        <dbReference type="ARBA" id="ARBA00022801"/>
    </source>
</evidence>
<evidence type="ECO:0000313" key="10">
    <source>
        <dbReference type="EMBL" id="TAA74142.1"/>
    </source>
</evidence>
<dbReference type="InterPro" id="IPR022907">
    <property type="entry name" value="VapC_family"/>
</dbReference>
<name>A0A521FZF0_9BACT</name>
<dbReference type="EC" id="3.1.-.-" evidence="8"/>
<keyword evidence="6 8" id="KW-0460">Magnesium</keyword>
<reference evidence="10" key="1">
    <citation type="submission" date="2017-07" db="EMBL/GenBank/DDBJ databases">
        <title>The cable genome - Insights into the physiology and evolution of filamentous bacteria capable of sulfide oxidation via long distance electron transfer.</title>
        <authorList>
            <person name="Thorup C."/>
            <person name="Bjerg J.T."/>
            <person name="Schreiber L."/>
            <person name="Nielsen L.P."/>
            <person name="Kjeldsen K.U."/>
            <person name="Boesen T."/>
            <person name="Boggild A."/>
            <person name="Meysman F."/>
            <person name="Geelhoed J."/>
            <person name="Schramm A."/>
        </authorList>
    </citation>
    <scope>NUCLEOTIDE SEQUENCE [LARGE SCALE GENOMIC DNA]</scope>
    <source>
        <strain evidence="10">GS</strain>
    </source>
</reference>
<keyword evidence="5 8" id="KW-0378">Hydrolase</keyword>
<keyword evidence="11" id="KW-1185">Reference proteome</keyword>
<feature type="binding site" evidence="8">
    <location>
        <position position="104"/>
    </location>
    <ligand>
        <name>Mg(2+)</name>
        <dbReference type="ChEBI" id="CHEBI:18420"/>
    </ligand>
</feature>
<comment type="similarity">
    <text evidence="7 8">Belongs to the PINc/VapC protein family.</text>
</comment>
<evidence type="ECO:0000259" key="9">
    <source>
        <dbReference type="Pfam" id="PF01850"/>
    </source>
</evidence>
<keyword evidence="8" id="KW-0800">Toxin</keyword>
<protein>
    <recommendedName>
        <fullName evidence="8">Ribonuclease VapC</fullName>
        <shortName evidence="8">RNase VapC</shortName>
        <ecNumber evidence="8">3.1.-.-</ecNumber>
    </recommendedName>
    <alternativeName>
        <fullName evidence="8">Toxin VapC</fullName>
    </alternativeName>
</protein>
<dbReference type="GO" id="GO:0016787">
    <property type="term" value="F:hydrolase activity"/>
    <property type="evidence" value="ECO:0007669"/>
    <property type="project" value="UniProtKB-KW"/>
</dbReference>
<proteinExistence type="inferred from homology"/>
<evidence type="ECO:0000256" key="1">
    <source>
        <dbReference type="ARBA" id="ARBA00001946"/>
    </source>
</evidence>
<dbReference type="HAMAP" id="MF_00265">
    <property type="entry name" value="VapC_Nob1"/>
    <property type="match status" value="1"/>
</dbReference>
<dbReference type="Gene3D" id="3.40.50.1010">
    <property type="entry name" value="5'-nuclease"/>
    <property type="match status" value="1"/>
</dbReference>
<comment type="caution">
    <text evidence="10">The sequence shown here is derived from an EMBL/GenBank/DDBJ whole genome shotgun (WGS) entry which is preliminary data.</text>
</comment>